<protein>
    <submittedName>
        <fullName evidence="8">Pimeloyl-ACP methyl ester carboxylesterase</fullName>
    </submittedName>
</protein>
<dbReference type="InterPro" id="IPR051601">
    <property type="entry name" value="Serine_prot/Carboxylest_S33"/>
</dbReference>
<dbReference type="EMBL" id="JACHMH010000001">
    <property type="protein sequence ID" value="MBB4674870.1"/>
    <property type="molecule type" value="Genomic_DNA"/>
</dbReference>
<evidence type="ECO:0000256" key="1">
    <source>
        <dbReference type="ARBA" id="ARBA00010088"/>
    </source>
</evidence>
<dbReference type="AlphaFoldDB" id="A0A7W7FRF2"/>
<sequence length="524" mass="56707">MNARRRATVLTVAALLLAAPAAAFATESTSTPSRYLTQRLDWKACFDQANPPPGLPPGGTALECARYTAPMNWRRPRDGKDITVAITRLRATGARQGVLFTNPGGPGQAGRAFPLDFLATGQRAVLASHDVYGIDVRGTGGSSQVACAPELPPLLPDWRDRGQANLNKLLQANEDIARACQNSELGKFVNTEQTAHDLDLLRHLLGERKINYYGVSGGAWLGPFYATYFPHRVGRFVLDSVADVTSSWQELLNDQARGMERRFRVDFLPWLARHHDRYGWGATAAEAGANYETVRARMAAKPIELNGNKHNGASLDMLIIGALGQKETFPGLGESLALVKRLSEGAPATRSATEQRLADDLLKPDPAAQTGTALSIICNDTPYRGGRAGTIADSERLGRQYPLMGWHKIIQQCMAWQRPELRLPAITGRGLPPMLLVNSVRDPQTTLEGAQRAQRVLPKGSPLLVVADEGDHWMYLRGYACVDAKVSTYLTTGALPANGSTCAGNPLPDPAVPATPRQPFPAIG</sequence>
<feature type="domain" description="Peptidase S33 tripeptidyl aminopeptidase-like C-terminal" evidence="7">
    <location>
        <begin position="407"/>
        <end position="502"/>
    </location>
</feature>
<dbReference type="InterPro" id="IPR013595">
    <property type="entry name" value="Pept_S33_TAP-like_C"/>
</dbReference>
<keyword evidence="9" id="KW-1185">Reference proteome</keyword>
<dbReference type="Pfam" id="PF08386">
    <property type="entry name" value="Abhydrolase_4"/>
    <property type="match status" value="1"/>
</dbReference>
<evidence type="ECO:0000256" key="2">
    <source>
        <dbReference type="ARBA" id="ARBA00022729"/>
    </source>
</evidence>
<feature type="chain" id="PRO_5030745294" evidence="5">
    <location>
        <begin position="26"/>
        <end position="524"/>
    </location>
</feature>
<dbReference type="Pfam" id="PF00561">
    <property type="entry name" value="Abhydrolase_1"/>
    <property type="match status" value="1"/>
</dbReference>
<name>A0A7W7FRF2_9PSEU</name>
<keyword evidence="2 5" id="KW-0732">Signal</keyword>
<organism evidence="8 9">
    <name type="scientific">Crossiella cryophila</name>
    <dbReference type="NCBI Taxonomy" id="43355"/>
    <lineage>
        <taxon>Bacteria</taxon>
        <taxon>Bacillati</taxon>
        <taxon>Actinomycetota</taxon>
        <taxon>Actinomycetes</taxon>
        <taxon>Pseudonocardiales</taxon>
        <taxon>Pseudonocardiaceae</taxon>
        <taxon>Crossiella</taxon>
    </lineage>
</organism>
<evidence type="ECO:0000313" key="8">
    <source>
        <dbReference type="EMBL" id="MBB4674870.1"/>
    </source>
</evidence>
<evidence type="ECO:0000259" key="7">
    <source>
        <dbReference type="Pfam" id="PF08386"/>
    </source>
</evidence>
<dbReference type="InterPro" id="IPR000073">
    <property type="entry name" value="AB_hydrolase_1"/>
</dbReference>
<feature type="signal peptide" evidence="5">
    <location>
        <begin position="1"/>
        <end position="25"/>
    </location>
</feature>
<feature type="compositionally biased region" description="Pro residues" evidence="4">
    <location>
        <begin position="507"/>
        <end position="524"/>
    </location>
</feature>
<dbReference type="PANTHER" id="PTHR43248">
    <property type="entry name" value="2-SUCCINYL-6-HYDROXY-2,4-CYCLOHEXADIENE-1-CARBOXYLATE SYNTHASE"/>
    <property type="match status" value="1"/>
</dbReference>
<evidence type="ECO:0000313" key="9">
    <source>
        <dbReference type="Proteomes" id="UP000533598"/>
    </source>
</evidence>
<feature type="domain" description="AB hydrolase-1" evidence="6">
    <location>
        <begin position="128"/>
        <end position="267"/>
    </location>
</feature>
<dbReference type="SUPFAM" id="SSF53474">
    <property type="entry name" value="alpha/beta-Hydrolases"/>
    <property type="match status" value="1"/>
</dbReference>
<gene>
    <name evidence="8" type="ORF">HNR67_000988</name>
</gene>
<proteinExistence type="inferred from homology"/>
<dbReference type="InterPro" id="IPR029058">
    <property type="entry name" value="AB_hydrolase_fold"/>
</dbReference>
<evidence type="ECO:0000256" key="4">
    <source>
        <dbReference type="SAM" id="MobiDB-lite"/>
    </source>
</evidence>
<dbReference type="GO" id="GO:0016787">
    <property type="term" value="F:hydrolase activity"/>
    <property type="evidence" value="ECO:0007669"/>
    <property type="project" value="UniProtKB-KW"/>
</dbReference>
<accession>A0A7W7FRF2</accession>
<evidence type="ECO:0000256" key="3">
    <source>
        <dbReference type="ARBA" id="ARBA00022801"/>
    </source>
</evidence>
<comment type="caution">
    <text evidence="8">The sequence shown here is derived from an EMBL/GenBank/DDBJ whole genome shotgun (WGS) entry which is preliminary data.</text>
</comment>
<comment type="similarity">
    <text evidence="1">Belongs to the peptidase S33 family.</text>
</comment>
<dbReference type="Gene3D" id="3.40.50.1820">
    <property type="entry name" value="alpha/beta hydrolase"/>
    <property type="match status" value="1"/>
</dbReference>
<dbReference type="RefSeq" id="WP_185000937.1">
    <property type="nucleotide sequence ID" value="NZ_BAAAUI010000018.1"/>
</dbReference>
<reference evidence="8 9" key="1">
    <citation type="submission" date="2020-08" db="EMBL/GenBank/DDBJ databases">
        <title>Sequencing the genomes of 1000 actinobacteria strains.</title>
        <authorList>
            <person name="Klenk H.-P."/>
        </authorList>
    </citation>
    <scope>NUCLEOTIDE SEQUENCE [LARGE SCALE GENOMIC DNA]</scope>
    <source>
        <strain evidence="8 9">DSM 44230</strain>
    </source>
</reference>
<evidence type="ECO:0000256" key="5">
    <source>
        <dbReference type="SAM" id="SignalP"/>
    </source>
</evidence>
<evidence type="ECO:0000259" key="6">
    <source>
        <dbReference type="Pfam" id="PF00561"/>
    </source>
</evidence>
<dbReference type="PANTHER" id="PTHR43248:SF29">
    <property type="entry name" value="TRIPEPTIDYL AMINOPEPTIDASE"/>
    <property type="match status" value="1"/>
</dbReference>
<feature type="region of interest" description="Disordered" evidence="4">
    <location>
        <begin position="503"/>
        <end position="524"/>
    </location>
</feature>
<keyword evidence="3" id="KW-0378">Hydrolase</keyword>
<dbReference type="Proteomes" id="UP000533598">
    <property type="component" value="Unassembled WGS sequence"/>
</dbReference>